<evidence type="ECO:0000256" key="1">
    <source>
        <dbReference type="ARBA" id="ARBA00009835"/>
    </source>
</evidence>
<evidence type="ECO:0000313" key="19">
    <source>
        <dbReference type="Proteomes" id="UP000050139"/>
    </source>
</evidence>
<dbReference type="EMBL" id="LWDQ01000001">
    <property type="protein sequence ID" value="OMH58560.1"/>
    <property type="molecule type" value="Genomic_DNA"/>
</dbReference>
<dbReference type="InterPro" id="IPR031331">
    <property type="entry name" value="NEUT/ALK_ceramidase_C"/>
</dbReference>
<dbReference type="Pfam" id="PF04734">
    <property type="entry name" value="Ceramidase_alk"/>
    <property type="match status" value="1"/>
</dbReference>
<evidence type="ECO:0000313" key="22">
    <source>
        <dbReference type="Proteomes" id="UP000300237"/>
    </source>
</evidence>
<feature type="domain" description="Neutral/alkaline non-lysosomal ceramidase N-terminal" evidence="6">
    <location>
        <begin position="4"/>
        <end position="482"/>
    </location>
</feature>
<dbReference type="Proteomes" id="UP000256381">
    <property type="component" value="Unassembled WGS sequence"/>
</dbReference>
<reference evidence="14 21" key="4">
    <citation type="journal article" date="2017" name="N. Engl. J. Med.">
        <title>Transmission of Extensively Drug-Resistant Tuberculosis in South Africa.</title>
        <authorList>
            <person name="Shah N.S."/>
            <person name="Auld S.C."/>
            <person name="Brust J.C."/>
            <person name="Mathema B."/>
            <person name="Ismail N."/>
            <person name="Moodley P."/>
            <person name="Mlisana K."/>
            <person name="Allana S."/>
            <person name="Campbell A."/>
            <person name="Mthiyane T."/>
            <person name="Morris N."/>
            <person name="Mpangase P."/>
            <person name="van der Meulen H."/>
            <person name="Omar S.V."/>
            <person name="Brown T.S."/>
            <person name="Narechania A."/>
            <person name="Shaskina E."/>
            <person name="Kapwata T."/>
            <person name="Kreiswirth B."/>
            <person name="Gandhi N.R."/>
        </authorList>
    </citation>
    <scope>NUCLEOTIDE SEQUENCE [LARGE SCALE GENOMIC DNA]</scope>
    <source>
        <strain evidence="14 21">32301_S10</strain>
    </source>
</reference>
<keyword evidence="5" id="KW-0443">Lipid metabolism</keyword>
<feature type="active site" description="Nucleophile" evidence="3">
    <location>
        <position position="256"/>
    </location>
</feature>
<evidence type="ECO:0000256" key="5">
    <source>
        <dbReference type="RuleBase" id="RU366019"/>
    </source>
</evidence>
<dbReference type="Proteomes" id="UP000671119">
    <property type="component" value="Unassembled WGS sequence"/>
</dbReference>
<dbReference type="GO" id="GO:0042759">
    <property type="term" value="P:long-chain fatty acid biosynthetic process"/>
    <property type="evidence" value="ECO:0007669"/>
    <property type="project" value="TreeGrafter"/>
</dbReference>
<dbReference type="PANTHER" id="PTHR12670:SF1">
    <property type="entry name" value="NEUTRAL CERAMIDASE"/>
    <property type="match status" value="1"/>
</dbReference>
<reference evidence="13 20" key="3">
    <citation type="submission" date="2016-04" db="EMBL/GenBank/DDBJ databases">
        <authorList>
            <person name="Bigi M."/>
            <person name="Bigi F."/>
            <person name="Soria M.A."/>
        </authorList>
    </citation>
    <scope>NUCLEOTIDE SEQUENCE [LARGE SCALE GENOMIC DNA]</scope>
    <source>
        <strain evidence="13 20">6548</strain>
    </source>
</reference>
<dbReference type="GO" id="GO:0046512">
    <property type="term" value="P:sphingosine biosynthetic process"/>
    <property type="evidence" value="ECO:0007669"/>
    <property type="project" value="TreeGrafter"/>
</dbReference>
<comment type="similarity">
    <text evidence="1 5">Belongs to the neutral ceramidase family.</text>
</comment>
<dbReference type="InterPro" id="IPR006823">
    <property type="entry name" value="Ceramidase_alk"/>
</dbReference>
<keyword evidence="4" id="KW-0479">Metal-binding</keyword>
<evidence type="ECO:0000313" key="23">
    <source>
        <dbReference type="Proteomes" id="UP000671119"/>
    </source>
</evidence>
<reference evidence="8 19" key="1">
    <citation type="submission" date="2015-03" db="EMBL/GenBank/DDBJ databases">
        <authorList>
            <consortium name="Pathogen Informatics"/>
            <person name="Murphy D."/>
        </authorList>
    </citation>
    <scope>NUCLEOTIDE SEQUENCE [LARGE SCALE GENOMIC DNA]</scope>
    <source>
        <strain evidence="8 19">0268S</strain>
    </source>
</reference>
<dbReference type="Proteomes" id="UP000300237">
    <property type="component" value="Chromosome"/>
</dbReference>
<dbReference type="EMBL" id="CSAJ01000453">
    <property type="protein sequence ID" value="COW67392.1"/>
    <property type="molecule type" value="Genomic_DNA"/>
</dbReference>
<evidence type="ECO:0000313" key="8">
    <source>
        <dbReference type="EMBL" id="CLV76717.1"/>
    </source>
</evidence>
<evidence type="ECO:0000256" key="4">
    <source>
        <dbReference type="PIRSR" id="PIRSR606823-2"/>
    </source>
</evidence>
<feature type="domain" description="Neutral/alkaline non-lysosomal ceramidase C-terminal" evidence="7">
    <location>
        <begin position="485"/>
        <end position="636"/>
    </location>
</feature>
<name>A0A045H4E2_MYCTX</name>
<evidence type="ECO:0000256" key="3">
    <source>
        <dbReference type="PIRSR" id="PIRSR606823-1"/>
    </source>
</evidence>
<dbReference type="OMA" id="GTTVQTC"/>
<dbReference type="GO" id="GO:0016020">
    <property type="term" value="C:membrane"/>
    <property type="evidence" value="ECO:0007669"/>
    <property type="project" value="GOC"/>
</dbReference>
<dbReference type="Proteomes" id="UP000050139">
    <property type="component" value="Unassembled WGS sequence"/>
</dbReference>
<evidence type="ECO:0000313" key="17">
    <source>
        <dbReference type="Proteomes" id="UP000045842"/>
    </source>
</evidence>
<dbReference type="GO" id="GO:0005576">
    <property type="term" value="C:extracellular region"/>
    <property type="evidence" value="ECO:0007669"/>
    <property type="project" value="TreeGrafter"/>
</dbReference>
<dbReference type="AlphaFoldDB" id="A0A045H4E2"/>
<evidence type="ECO:0000313" key="15">
    <source>
        <dbReference type="EMBL" id="VCU48910.1"/>
    </source>
</evidence>
<gene>
    <name evidence="13" type="ORF">A4S10_00713</name>
    <name evidence="15" type="ORF">DKC2_0718</name>
    <name evidence="14" type="ORF">DSJ38_09525</name>
    <name evidence="9" type="ORF">ERS007679_01449</name>
    <name evidence="11" type="ORF">ERS007720_03060</name>
    <name evidence="10" type="ORF">ERS007741_00062</name>
    <name evidence="8" type="ORF">ERS094118_01186</name>
    <name evidence="12" type="ORF">J8J21_02065</name>
</gene>
<evidence type="ECO:0000313" key="13">
    <source>
        <dbReference type="EMBL" id="OMH58560.1"/>
    </source>
</evidence>
<comment type="catalytic activity">
    <reaction evidence="5">
        <text>an N-acylsphing-4-enine + H2O = sphing-4-enine + a fatty acid</text>
        <dbReference type="Rhea" id="RHEA:20856"/>
        <dbReference type="ChEBI" id="CHEBI:15377"/>
        <dbReference type="ChEBI" id="CHEBI:28868"/>
        <dbReference type="ChEBI" id="CHEBI:52639"/>
        <dbReference type="ChEBI" id="CHEBI:57756"/>
        <dbReference type="EC" id="3.5.1.23"/>
    </reaction>
</comment>
<evidence type="ECO:0000313" key="14">
    <source>
        <dbReference type="EMBL" id="REQ52872.1"/>
    </source>
</evidence>
<feature type="binding site" evidence="4">
    <location>
        <position position="453"/>
    </location>
    <ligand>
        <name>Zn(2+)</name>
        <dbReference type="ChEBI" id="CHEBI:29105"/>
    </ligand>
</feature>
<evidence type="ECO:0000256" key="2">
    <source>
        <dbReference type="ARBA" id="ARBA00022801"/>
    </source>
</evidence>
<reference evidence="16 17" key="2">
    <citation type="submission" date="2015-03" db="EMBL/GenBank/DDBJ databases">
        <authorList>
            <consortium name="Pathogen Informatics"/>
        </authorList>
    </citation>
    <scope>NUCLEOTIDE SEQUENCE [LARGE SCALE GENOMIC DNA]</scope>
    <source>
        <strain evidence="9 17">G09801536</strain>
        <strain evidence="11 16">M09401471</strain>
        <strain evidence="10 18">P00601463</strain>
    </source>
</reference>
<dbReference type="EC" id="3.5.1.23" evidence="5"/>
<dbReference type="Proteomes" id="UP000044938">
    <property type="component" value="Unassembled WGS sequence"/>
</dbReference>
<keyword evidence="2 5" id="KW-0378">Hydrolase</keyword>
<evidence type="ECO:0000259" key="7">
    <source>
        <dbReference type="Pfam" id="PF17048"/>
    </source>
</evidence>
<proteinExistence type="inferred from homology"/>
<feature type="binding site" evidence="4">
    <location>
        <position position="417"/>
    </location>
    <ligand>
        <name>Zn(2+)</name>
        <dbReference type="ChEBI" id="CHEBI:29105"/>
    </ligand>
</feature>
<feature type="binding site" evidence="4">
    <location>
        <position position="204"/>
    </location>
    <ligand>
        <name>Zn(2+)</name>
        <dbReference type="ChEBI" id="CHEBI:29105"/>
    </ligand>
</feature>
<dbReference type="Proteomes" id="UP000048600">
    <property type="component" value="Unassembled WGS sequence"/>
</dbReference>
<dbReference type="Gene3D" id="2.60.40.2300">
    <property type="entry name" value="Neutral/alkaline non-lysosomal ceramidase, C-terminal domain"/>
    <property type="match status" value="1"/>
</dbReference>
<evidence type="ECO:0000313" key="21">
    <source>
        <dbReference type="Proteomes" id="UP000256381"/>
    </source>
</evidence>
<evidence type="ECO:0000313" key="10">
    <source>
        <dbReference type="EMBL" id="COV51136.1"/>
    </source>
</evidence>
<reference evidence="14" key="6">
    <citation type="submission" date="2018-07" db="EMBL/GenBank/DDBJ databases">
        <authorList>
            <person name="Shah S."/>
            <person name="Brown T."/>
            <person name="Auld S."/>
            <person name="Bratton K."/>
            <person name="Narechania A."/>
            <person name="Mathema B."/>
            <person name="Gandhi N."/>
        </authorList>
    </citation>
    <scope>NUCLEOTIDE SEQUENCE</scope>
    <source>
        <strain evidence="14">32301_S10</strain>
    </source>
</reference>
<evidence type="ECO:0000313" key="11">
    <source>
        <dbReference type="EMBL" id="COW67392.1"/>
    </source>
</evidence>
<dbReference type="GO" id="GO:0046514">
    <property type="term" value="P:ceramide catabolic process"/>
    <property type="evidence" value="ECO:0007669"/>
    <property type="project" value="InterPro"/>
</dbReference>
<dbReference type="EMBL" id="JAGIZI010000002">
    <property type="protein sequence ID" value="MBP0681941.1"/>
    <property type="molecule type" value="Genomic_DNA"/>
</dbReference>
<dbReference type="EMBL" id="LR027516">
    <property type="protein sequence ID" value="VCU48910.1"/>
    <property type="molecule type" value="Genomic_DNA"/>
</dbReference>
<dbReference type="Proteomes" id="UP000045842">
    <property type="component" value="Unassembled WGS sequence"/>
</dbReference>
<dbReference type="PANTHER" id="PTHR12670">
    <property type="entry name" value="CERAMIDASE"/>
    <property type="match status" value="1"/>
</dbReference>
<dbReference type="EMBL" id="QTBD01000139">
    <property type="protein sequence ID" value="REQ52872.1"/>
    <property type="molecule type" value="Genomic_DNA"/>
</dbReference>
<evidence type="ECO:0000313" key="9">
    <source>
        <dbReference type="EMBL" id="COV26268.1"/>
    </source>
</evidence>
<dbReference type="InterPro" id="IPR048153">
    <property type="entry name" value="Ceramidase_neut_Mycobact"/>
</dbReference>
<dbReference type="NCBIfam" id="NF041649">
    <property type="entry name" value="ceramidase_neut"/>
    <property type="match status" value="1"/>
</dbReference>
<reference evidence="12 23" key="8">
    <citation type="submission" date="2021-03" db="EMBL/GenBank/DDBJ databases">
        <title>Whole Genome Sequencing of Mycobacterium tuberculosis clinical isolates from Arunachal Pradesh, India.</title>
        <authorList>
            <person name="Singh S."/>
            <person name="Mudliar S.R."/>
            <person name="Kulsum U."/>
            <person name="Rufai S.B."/>
            <person name="Singh P.K."/>
            <person name="Umpo M."/>
            <person name="Nyori M."/>
        </authorList>
    </citation>
    <scope>NUCLEOTIDE SEQUENCE [LARGE SCALE GENOMIC DNA]</scope>
    <source>
        <strain evidence="12 23">OMICS/BPL/0142/20/SP</strain>
    </source>
</reference>
<dbReference type="InterPro" id="IPR038445">
    <property type="entry name" value="NCDase_C_sf"/>
</dbReference>
<dbReference type="EMBL" id="CHKL01000003">
    <property type="protein sequence ID" value="COV51136.1"/>
    <property type="molecule type" value="Genomic_DNA"/>
</dbReference>
<evidence type="ECO:0000259" key="6">
    <source>
        <dbReference type="Pfam" id="PF04734"/>
    </source>
</evidence>
<dbReference type="EMBL" id="COPH01000007">
    <property type="protein sequence ID" value="CLV76717.1"/>
    <property type="molecule type" value="Genomic_DNA"/>
</dbReference>
<feature type="binding site" evidence="4">
    <location>
        <position position="96"/>
    </location>
    <ligand>
        <name>Zn(2+)</name>
        <dbReference type="ChEBI" id="CHEBI:29105"/>
    </ligand>
</feature>
<dbReference type="GO" id="GO:0046872">
    <property type="term" value="F:metal ion binding"/>
    <property type="evidence" value="ECO:0007669"/>
    <property type="project" value="UniProtKB-KW"/>
</dbReference>
<evidence type="ECO:0000313" key="12">
    <source>
        <dbReference type="EMBL" id="MBP0681941.1"/>
    </source>
</evidence>
<dbReference type="GO" id="GO:0017040">
    <property type="term" value="F:N-acylsphingosine amidohydrolase activity"/>
    <property type="evidence" value="ECO:0007669"/>
    <property type="project" value="UniProtKB-UniRule"/>
</dbReference>
<dbReference type="Pfam" id="PF17048">
    <property type="entry name" value="Ceramidse_alk_C"/>
    <property type="match status" value="1"/>
</dbReference>
<dbReference type="SMR" id="A0A045H4E2"/>
<reference evidence="15 22" key="7">
    <citation type="submission" date="2018-08" db="EMBL/GenBank/DDBJ databases">
        <authorList>
            <person name="Fokvardsen B D."/>
            <person name="Norman A."/>
        </authorList>
    </citation>
    <scope>NUCLEOTIDE SEQUENCE [LARGE SCALE GENOMIC DNA]</scope>
    <source>
        <strain evidence="15 22">DKC2</strain>
    </source>
</reference>
<keyword evidence="5" id="KW-0746">Sphingolipid metabolism</keyword>
<organism evidence="13 20">
    <name type="scientific">Mycobacterium tuberculosis</name>
    <dbReference type="NCBI Taxonomy" id="1773"/>
    <lineage>
        <taxon>Bacteria</taxon>
        <taxon>Bacillati</taxon>
        <taxon>Actinomycetota</taxon>
        <taxon>Actinomycetes</taxon>
        <taxon>Mycobacteriales</taxon>
        <taxon>Mycobacteriaceae</taxon>
        <taxon>Mycobacterium</taxon>
        <taxon>Mycobacterium tuberculosis complex</taxon>
    </lineage>
</organism>
<dbReference type="EMBL" id="CSAD01000155">
    <property type="protein sequence ID" value="COV26268.1"/>
    <property type="molecule type" value="Genomic_DNA"/>
</dbReference>
<accession>A0A045H4E2</accession>
<dbReference type="InterPro" id="IPR031329">
    <property type="entry name" value="NEUT/ALK_ceramidase_N"/>
</dbReference>
<comment type="cofactor">
    <cofactor evidence="4">
        <name>Zn(2+)</name>
        <dbReference type="ChEBI" id="CHEBI:29105"/>
    </cofactor>
    <text evidence="4">Binds 1 zinc ion per subunit.</text>
</comment>
<dbReference type="Proteomes" id="UP000189452">
    <property type="component" value="Chromosome"/>
</dbReference>
<dbReference type="RefSeq" id="WP_003900995.1">
    <property type="nucleotide sequence ID" value="NZ_AP017901.1"/>
</dbReference>
<protein>
    <recommendedName>
        <fullName evidence="5">Neutral ceramidase</fullName>
        <ecNumber evidence="5">3.5.1.23</ecNumber>
    </recommendedName>
</protein>
<evidence type="ECO:0000313" key="20">
    <source>
        <dbReference type="Proteomes" id="UP000189452"/>
    </source>
</evidence>
<evidence type="ECO:0000313" key="18">
    <source>
        <dbReference type="Proteomes" id="UP000048600"/>
    </source>
</evidence>
<evidence type="ECO:0000313" key="16">
    <source>
        <dbReference type="Proteomes" id="UP000044938"/>
    </source>
</evidence>
<sequence length="637" mass="69490">MLSVGRGIADITGEAADCGMLGYGKSDQRTAGIHQRLRSRAFVFRDDSQDGDARLLLIVAELPLPMQNVNEEVLRRLADLYGDTYSEQNTLITATHTHAGPGGYCGYLLYNLTTSGFRPATFAAIVDGIVESVEHAHADVAPAEVSLSHGELYGASINRSPSAFDRNPPADKAFFPKRVDPHTTLVRIDRGEATVGVIHFFATHGTSMTNRNHLISGDNKGFAAYHWERTVGGADYLAGQPDFIAAFAQTNPGDMSPNVDGPLSPEAPPDREFDNTRRTGLCQFEDAFTQLSGATPIGAGIDARFTYVDLGSVLVRGEYTPDGEERRTGRPMFGAGAMAGTDEGPGFHGFRQGRNPFWDRLSRAMYRLARPTAAAQAPKGIVMPARLPNRIHPFVQEIVPVQLVRIGRLYLIGIPGEPTIVAGLRLRRMVASIVGADLADVLCVGYTNAYIHYVTTPEEYLEQRYEGGSTLFGRWELCALMQTVAELAEAMRDGRPVTLGRRPRPTRELSWVRGAPADAGSFGAVIAEPSATYRPGQAVEAVFVSALPNNDLRRGGTYLEVVRREGASWVRIADDGDWATSFRWQRQGRAGSHVSIRWDVPGDTTPGQYRIVHHGTARDRNGMLTAFSATTREFTVV</sequence>
<keyword evidence="4" id="KW-0862">Zinc</keyword>
<reference evidence="13 20" key="5">
    <citation type="submission" date="2017-02" db="EMBL/GenBank/DDBJ databases">
        <title>Protein polymorphisms may explain contrasting epidemiological fitness of two variants of a multidrug-resistant Mycobacterium tuberculosis strain.</title>
        <authorList>
            <person name="Bigi M.M."/>
            <person name="Lopez B."/>
            <person name="Blanco F.C."/>
            <person name="Sasiain M.C."/>
            <person name="De La Barrera S."/>
            <person name="Ritacco V."/>
            <person name="Bigi F."/>
            <person name="Soria M.A."/>
        </authorList>
    </citation>
    <scope>NUCLEOTIDE SEQUENCE [LARGE SCALE GENOMIC DNA]</scope>
    <source>
        <strain evidence="13 20">6548</strain>
    </source>
</reference>